<dbReference type="EMBL" id="AP018203">
    <property type="protein sequence ID" value="BAY58994.1"/>
    <property type="molecule type" value="Genomic_DNA"/>
</dbReference>
<feature type="domain" description="DSP-PTPase phosphatase fused to NAD+ Kinase" evidence="1">
    <location>
        <begin position="16"/>
        <end position="120"/>
    </location>
</feature>
<evidence type="ECO:0000313" key="3">
    <source>
        <dbReference type="Proteomes" id="UP000217895"/>
    </source>
</evidence>
<reference evidence="2 3" key="1">
    <citation type="submission" date="2017-06" db="EMBL/GenBank/DDBJ databases">
        <title>Genome sequencing of cyanobaciteial culture collection at National Institute for Environmental Studies (NIES).</title>
        <authorList>
            <person name="Hirose Y."/>
            <person name="Shimura Y."/>
            <person name="Fujisawa T."/>
            <person name="Nakamura Y."/>
            <person name="Kawachi M."/>
        </authorList>
    </citation>
    <scope>NUCLEOTIDE SEQUENCE [LARGE SCALE GENOMIC DNA]</scope>
    <source>
        <strain evidence="2 3">NIES-2135</strain>
    </source>
</reference>
<dbReference type="InterPro" id="IPR055214">
    <property type="entry name" value="PTP-NADK"/>
</dbReference>
<proteinExistence type="predicted"/>
<gene>
    <name evidence="2" type="ORF">NIES2135_58690</name>
</gene>
<organism evidence="2 3">
    <name type="scientific">Leptolyngbya boryana NIES-2135</name>
    <dbReference type="NCBI Taxonomy" id="1973484"/>
    <lineage>
        <taxon>Bacteria</taxon>
        <taxon>Bacillati</taxon>
        <taxon>Cyanobacteriota</taxon>
        <taxon>Cyanophyceae</taxon>
        <taxon>Leptolyngbyales</taxon>
        <taxon>Leptolyngbyaceae</taxon>
        <taxon>Leptolyngbya group</taxon>
        <taxon>Leptolyngbya</taxon>
    </lineage>
</organism>
<dbReference type="InterPro" id="IPR029021">
    <property type="entry name" value="Prot-tyrosine_phosphatase-like"/>
</dbReference>
<protein>
    <recommendedName>
        <fullName evidence="1">DSP-PTPase phosphatase fused to NAD+ Kinase domain-containing protein</fullName>
    </recommendedName>
</protein>
<accession>A0A1Z4JQK9</accession>
<dbReference type="Proteomes" id="UP000217895">
    <property type="component" value="Chromosome"/>
</dbReference>
<dbReference type="Pfam" id="PF22741">
    <property type="entry name" value="PTP-NADK"/>
    <property type="match status" value="1"/>
</dbReference>
<sequence length="148" mass="16855">MEAIQNFVQIREGLATAGQPTIAQFQVIKEAGYTVVINLAVPTSEGAIAQECEIVEALGMQYFHIPVIWDQPTIADFEQFSNIMQHSQHESVFVHCAKNMRVSAFVYLYRKLHEHLSEEQAKADLLKIWHPNETWQKFIEAVQKAAVT</sequence>
<dbReference type="Gene3D" id="3.90.190.10">
    <property type="entry name" value="Protein tyrosine phosphatase superfamily"/>
    <property type="match status" value="1"/>
</dbReference>
<dbReference type="CDD" id="cd14503">
    <property type="entry name" value="PTP-bact"/>
    <property type="match status" value="1"/>
</dbReference>
<evidence type="ECO:0000259" key="1">
    <source>
        <dbReference type="Pfam" id="PF22741"/>
    </source>
</evidence>
<evidence type="ECO:0000313" key="2">
    <source>
        <dbReference type="EMBL" id="BAY58994.1"/>
    </source>
</evidence>
<dbReference type="SUPFAM" id="SSF52799">
    <property type="entry name" value="(Phosphotyrosine protein) phosphatases II"/>
    <property type="match status" value="1"/>
</dbReference>
<name>A0A1Z4JQK9_LEPBY</name>
<dbReference type="AlphaFoldDB" id="A0A1Z4JQK9"/>
<keyword evidence="3" id="KW-1185">Reference proteome</keyword>